<protein>
    <submittedName>
        <fullName evidence="1">Unannotated protein</fullName>
    </submittedName>
</protein>
<dbReference type="EMBL" id="CAEZWW010000007">
    <property type="protein sequence ID" value="CAB4661957.1"/>
    <property type="molecule type" value="Genomic_DNA"/>
</dbReference>
<accession>A0A6J6LIU4</accession>
<organism evidence="1">
    <name type="scientific">freshwater metagenome</name>
    <dbReference type="NCBI Taxonomy" id="449393"/>
    <lineage>
        <taxon>unclassified sequences</taxon>
        <taxon>metagenomes</taxon>
        <taxon>ecological metagenomes</taxon>
    </lineage>
</organism>
<dbReference type="AlphaFoldDB" id="A0A6J6LIU4"/>
<reference evidence="1" key="1">
    <citation type="submission" date="2020-05" db="EMBL/GenBank/DDBJ databases">
        <authorList>
            <person name="Chiriac C."/>
            <person name="Salcher M."/>
            <person name="Ghai R."/>
            <person name="Kavagutti S V."/>
        </authorList>
    </citation>
    <scope>NUCLEOTIDE SEQUENCE</scope>
</reference>
<name>A0A6J6LIU4_9ZZZZ</name>
<gene>
    <name evidence="1" type="ORF">UFOPK2310_00113</name>
</gene>
<proteinExistence type="predicted"/>
<sequence length="86" mass="9382">MRAMIEVKISSDIPLPIPRSVINSPNHMMTAVPAVITVIITKITHTESFGMMASLHPLNKAPGVRASDKMAVDCKTAKPIVKNRVY</sequence>
<evidence type="ECO:0000313" key="1">
    <source>
        <dbReference type="EMBL" id="CAB4661957.1"/>
    </source>
</evidence>